<proteinExistence type="predicted"/>
<evidence type="ECO:0000256" key="1">
    <source>
        <dbReference type="SAM" id="MobiDB-lite"/>
    </source>
</evidence>
<feature type="compositionally biased region" description="Low complexity" evidence="1">
    <location>
        <begin position="18"/>
        <end position="27"/>
    </location>
</feature>
<feature type="region of interest" description="Disordered" evidence="1">
    <location>
        <begin position="1"/>
        <end position="44"/>
    </location>
</feature>
<dbReference type="Proteomes" id="UP000752171">
    <property type="component" value="Unassembled WGS sequence"/>
</dbReference>
<dbReference type="KEGG" id="amex:103037661"/>
<name>A0A8T2KZX6_ASTMX</name>
<comment type="caution">
    <text evidence="3">The sequence shown here is derived from an EMBL/GenBank/DDBJ whole genome shotgun (WGS) entry which is preliminary data.</text>
</comment>
<evidence type="ECO:0000256" key="2">
    <source>
        <dbReference type="SAM" id="Phobius"/>
    </source>
</evidence>
<gene>
    <name evidence="3" type="primary">TTMP</name>
    <name evidence="3" type="ORF">AMEX_G21373</name>
</gene>
<dbReference type="EMBL" id="JAICCE010000018">
    <property type="protein sequence ID" value="KAG9265020.1"/>
    <property type="molecule type" value="Genomic_DNA"/>
</dbReference>
<reference evidence="3 4" key="1">
    <citation type="submission" date="2021-07" db="EMBL/GenBank/DDBJ databases">
        <authorList>
            <person name="Imarazene B."/>
            <person name="Zahm M."/>
            <person name="Klopp C."/>
            <person name="Cabau C."/>
            <person name="Beille S."/>
            <person name="Jouanno E."/>
            <person name="Castinel A."/>
            <person name="Lluch J."/>
            <person name="Gil L."/>
            <person name="Kuchtly C."/>
            <person name="Lopez Roques C."/>
            <person name="Donnadieu C."/>
            <person name="Parrinello H."/>
            <person name="Journot L."/>
            <person name="Du K."/>
            <person name="Schartl M."/>
            <person name="Retaux S."/>
            <person name="Guiguen Y."/>
        </authorList>
    </citation>
    <scope>NUCLEOTIDE SEQUENCE [LARGE SCALE GENOMIC DNA]</scope>
    <source>
        <strain evidence="3">Pach_M1</strain>
        <tissue evidence="3">Testis</tissue>
    </source>
</reference>
<sequence>MEETEMELKPLNKESARPGGDPDNNNVENEDEDREVNQGNGIHLAPETMQPLLSSSQSTESNGGHITVEVDSTDASCASEKKPKVLKNLKKELNETVFWKIKLWMAILIFLVSIISLILLLLFLCSGQKDDADDKYDRSSFVVPLKFTGTFTLANYSRVQDPVSQAELDNKMVINLGQKLTHIYESSPTLERYFSLAQIETIRQKDATVEFKLVFKMPEENKQLKRYILSREMVYSVLLQNLFELDTEDQPYIVLSSLSMEMVDS</sequence>
<keyword evidence="2" id="KW-1133">Transmembrane helix</keyword>
<evidence type="ECO:0000313" key="3">
    <source>
        <dbReference type="EMBL" id="KAG9265020.1"/>
    </source>
</evidence>
<accession>A0A8T2KZX6</accession>
<keyword evidence="2 3" id="KW-0812">Transmembrane</keyword>
<dbReference type="AlphaFoldDB" id="A0A8T2KZX6"/>
<feature type="compositionally biased region" description="Basic and acidic residues" evidence="1">
    <location>
        <begin position="1"/>
        <end position="16"/>
    </location>
</feature>
<evidence type="ECO:0000313" key="4">
    <source>
        <dbReference type="Proteomes" id="UP000752171"/>
    </source>
</evidence>
<organism evidence="3 4">
    <name type="scientific">Astyanax mexicanus</name>
    <name type="common">Blind cave fish</name>
    <name type="synonym">Astyanax fasciatus mexicanus</name>
    <dbReference type="NCBI Taxonomy" id="7994"/>
    <lineage>
        <taxon>Eukaryota</taxon>
        <taxon>Metazoa</taxon>
        <taxon>Chordata</taxon>
        <taxon>Craniata</taxon>
        <taxon>Vertebrata</taxon>
        <taxon>Euteleostomi</taxon>
        <taxon>Actinopterygii</taxon>
        <taxon>Neopterygii</taxon>
        <taxon>Teleostei</taxon>
        <taxon>Ostariophysi</taxon>
        <taxon>Characiformes</taxon>
        <taxon>Characoidei</taxon>
        <taxon>Acestrorhamphidae</taxon>
        <taxon>Acestrorhamphinae</taxon>
        <taxon>Astyanax</taxon>
    </lineage>
</organism>
<feature type="transmembrane region" description="Helical" evidence="2">
    <location>
        <begin position="103"/>
        <end position="125"/>
    </location>
</feature>
<protein>
    <submittedName>
        <fullName evidence="3">TPA-induced transmembrane protein</fullName>
    </submittedName>
</protein>
<keyword evidence="2" id="KW-0472">Membrane</keyword>
<dbReference type="PANTHER" id="PTHR14636:SF1">
    <property type="entry name" value="TPA-INDUCED TRANSMEMBRANE PROTEIN"/>
    <property type="match status" value="1"/>
</dbReference>
<dbReference type="InterPro" id="IPR033223">
    <property type="entry name" value="TTMP"/>
</dbReference>
<dbReference type="PANTHER" id="PTHR14636">
    <property type="entry name" value="TPA-INDUCED TRANSMEMBRANE PROTEIN"/>
    <property type="match status" value="1"/>
</dbReference>